<dbReference type="Proteomes" id="UP000250257">
    <property type="component" value="Unassembled WGS sequence"/>
</dbReference>
<proteinExistence type="predicted"/>
<keyword evidence="1" id="KW-0812">Transmembrane</keyword>
<evidence type="ECO:0000256" key="1">
    <source>
        <dbReference type="SAM" id="Phobius"/>
    </source>
</evidence>
<feature type="transmembrane region" description="Helical" evidence="1">
    <location>
        <begin position="34"/>
        <end position="52"/>
    </location>
</feature>
<reference evidence="2 3" key="1">
    <citation type="submission" date="2018-06" db="EMBL/GenBank/DDBJ databases">
        <authorList>
            <consortium name="Pathogen Informatics"/>
            <person name="Doyle S."/>
        </authorList>
    </citation>
    <scope>NUCLEOTIDE SEQUENCE [LARGE SCALE GENOMIC DNA]</scope>
    <source>
        <strain evidence="2 3">NCTC13940</strain>
    </source>
</reference>
<dbReference type="AlphaFoldDB" id="A0A2X3G1F6"/>
<keyword evidence="1" id="KW-1133">Transmembrane helix</keyword>
<sequence>MTGDSKMKRIVTLVLLFVFLCIAIYILYNFQLGSIPILLMAILFFYIGYQIVKKS</sequence>
<feature type="transmembrane region" description="Helical" evidence="1">
    <location>
        <begin position="10"/>
        <end position="28"/>
    </location>
</feature>
<evidence type="ECO:0000313" key="3">
    <source>
        <dbReference type="Proteomes" id="UP000250257"/>
    </source>
</evidence>
<keyword evidence="1" id="KW-0472">Membrane</keyword>
<name>A0A2X3G1F6_9LIST</name>
<gene>
    <name evidence="2" type="ORF">NCTC13940_00151</name>
</gene>
<organism evidence="2 3">
    <name type="scientific">Listeria fleischmannii subsp. fleischmannii</name>
    <dbReference type="NCBI Taxonomy" id="1671902"/>
    <lineage>
        <taxon>Bacteria</taxon>
        <taxon>Bacillati</taxon>
        <taxon>Bacillota</taxon>
        <taxon>Bacilli</taxon>
        <taxon>Bacillales</taxon>
        <taxon>Listeriaceae</taxon>
        <taxon>Listeria</taxon>
    </lineage>
</organism>
<dbReference type="EMBL" id="UAWT01000001">
    <property type="protein sequence ID" value="SQC62382.1"/>
    <property type="molecule type" value="Genomic_DNA"/>
</dbReference>
<accession>A0A2X3G1F6</accession>
<evidence type="ECO:0000313" key="2">
    <source>
        <dbReference type="EMBL" id="SQC62382.1"/>
    </source>
</evidence>
<protein>
    <submittedName>
        <fullName evidence="2">Uncharacterized protein</fullName>
    </submittedName>
</protein>